<name>A0A1I8AJ08_9BILA</name>
<proteinExistence type="predicted"/>
<dbReference type="AlphaFoldDB" id="A0A1I8AJ08"/>
<accession>A0A1I8AJ08</accession>
<sequence>MRNEISAHPCYESLPWSDSDSLGDRESCRCKVFLILALCPAERRDPPGLPKTHHNCSAALQNMVADTRGYKVCTRTHTVSLTGSKLELTNKGGSPNVTRTFEIETCYPVDS</sequence>
<protein>
    <submittedName>
        <fullName evidence="2">ZP domain-containing protein</fullName>
    </submittedName>
</protein>
<keyword evidence="1" id="KW-1185">Reference proteome</keyword>
<evidence type="ECO:0000313" key="1">
    <source>
        <dbReference type="Proteomes" id="UP000095287"/>
    </source>
</evidence>
<reference evidence="2" key="1">
    <citation type="submission" date="2016-11" db="UniProtKB">
        <authorList>
            <consortium name="WormBaseParasite"/>
        </authorList>
    </citation>
    <scope>IDENTIFICATION</scope>
</reference>
<organism evidence="1 2">
    <name type="scientific">Steinernema glaseri</name>
    <dbReference type="NCBI Taxonomy" id="37863"/>
    <lineage>
        <taxon>Eukaryota</taxon>
        <taxon>Metazoa</taxon>
        <taxon>Ecdysozoa</taxon>
        <taxon>Nematoda</taxon>
        <taxon>Chromadorea</taxon>
        <taxon>Rhabditida</taxon>
        <taxon>Tylenchina</taxon>
        <taxon>Panagrolaimomorpha</taxon>
        <taxon>Strongyloidoidea</taxon>
        <taxon>Steinernematidae</taxon>
        <taxon>Steinernema</taxon>
    </lineage>
</organism>
<dbReference type="WBParaSite" id="L893_g6088.t1">
    <property type="protein sequence ID" value="L893_g6088.t1"/>
    <property type="gene ID" value="L893_g6088"/>
</dbReference>
<dbReference type="Proteomes" id="UP000095287">
    <property type="component" value="Unplaced"/>
</dbReference>
<evidence type="ECO:0000313" key="2">
    <source>
        <dbReference type="WBParaSite" id="L893_g6088.t1"/>
    </source>
</evidence>